<organism evidence="2 3">
    <name type="scientific">Aquisalibacillus elongatus</name>
    <dbReference type="NCBI Taxonomy" id="485577"/>
    <lineage>
        <taxon>Bacteria</taxon>
        <taxon>Bacillati</taxon>
        <taxon>Bacillota</taxon>
        <taxon>Bacilli</taxon>
        <taxon>Bacillales</taxon>
        <taxon>Bacillaceae</taxon>
        <taxon>Aquisalibacillus</taxon>
    </lineage>
</organism>
<accession>A0A3N5AZJ7</accession>
<keyword evidence="1" id="KW-1133">Transmembrane helix</keyword>
<dbReference type="AlphaFoldDB" id="A0A3N5AZJ7"/>
<feature type="transmembrane region" description="Helical" evidence="1">
    <location>
        <begin position="12"/>
        <end position="29"/>
    </location>
</feature>
<dbReference type="RefSeq" id="WP_124223591.1">
    <property type="nucleotide sequence ID" value="NZ_RKRF01000013.1"/>
</dbReference>
<feature type="transmembrane region" description="Helical" evidence="1">
    <location>
        <begin position="41"/>
        <end position="62"/>
    </location>
</feature>
<proteinExistence type="predicted"/>
<reference evidence="2 3" key="1">
    <citation type="submission" date="2018-11" db="EMBL/GenBank/DDBJ databases">
        <title>Genomic Encyclopedia of Type Strains, Phase IV (KMG-IV): sequencing the most valuable type-strain genomes for metagenomic binning, comparative biology and taxonomic classification.</title>
        <authorList>
            <person name="Goeker M."/>
        </authorList>
    </citation>
    <scope>NUCLEOTIDE SEQUENCE [LARGE SCALE GENOMIC DNA]</scope>
    <source>
        <strain evidence="2 3">DSM 18090</strain>
    </source>
</reference>
<gene>
    <name evidence="2" type="ORF">EDC24_2821</name>
</gene>
<keyword evidence="1" id="KW-0472">Membrane</keyword>
<protein>
    <submittedName>
        <fullName evidence="2">Uncharacterized protein</fullName>
    </submittedName>
</protein>
<name>A0A3N5AZJ7_9BACI</name>
<comment type="caution">
    <text evidence="2">The sequence shown here is derived from an EMBL/GenBank/DDBJ whole genome shotgun (WGS) entry which is preliminary data.</text>
</comment>
<evidence type="ECO:0000256" key="1">
    <source>
        <dbReference type="SAM" id="Phobius"/>
    </source>
</evidence>
<keyword evidence="1" id="KW-0812">Transmembrane</keyword>
<sequence>MKFPQNKEHVLGIYLLWVVILVIELLWLLSSTKSPHGNDDLLIGFSVIVVTIAVGVVGINLAEKWRK</sequence>
<keyword evidence="3" id="KW-1185">Reference proteome</keyword>
<evidence type="ECO:0000313" key="3">
    <source>
        <dbReference type="Proteomes" id="UP000276443"/>
    </source>
</evidence>
<dbReference type="EMBL" id="RKRF01000013">
    <property type="protein sequence ID" value="RPF50383.1"/>
    <property type="molecule type" value="Genomic_DNA"/>
</dbReference>
<evidence type="ECO:0000313" key="2">
    <source>
        <dbReference type="EMBL" id="RPF50383.1"/>
    </source>
</evidence>
<dbReference type="Proteomes" id="UP000276443">
    <property type="component" value="Unassembled WGS sequence"/>
</dbReference>